<dbReference type="InterPro" id="IPR036412">
    <property type="entry name" value="HAD-like_sf"/>
</dbReference>
<dbReference type="EMBL" id="JBHUIP010000003">
    <property type="protein sequence ID" value="MFD2261840.1"/>
    <property type="molecule type" value="Genomic_DNA"/>
</dbReference>
<keyword evidence="1 2" id="KW-0378">Hydrolase</keyword>
<dbReference type="Proteomes" id="UP001597295">
    <property type="component" value="Unassembled WGS sequence"/>
</dbReference>
<dbReference type="PANTHER" id="PTHR43316:SF8">
    <property type="entry name" value="HAD FAMILY HYDROLASE"/>
    <property type="match status" value="1"/>
</dbReference>
<dbReference type="SUPFAM" id="SSF56784">
    <property type="entry name" value="HAD-like"/>
    <property type="match status" value="1"/>
</dbReference>
<dbReference type="RefSeq" id="WP_379874754.1">
    <property type="nucleotide sequence ID" value="NZ_JBHUIP010000003.1"/>
</dbReference>
<dbReference type="CDD" id="cd07515">
    <property type="entry name" value="HAD-like"/>
    <property type="match status" value="1"/>
</dbReference>
<dbReference type="InterPro" id="IPR023198">
    <property type="entry name" value="PGP-like_dom2"/>
</dbReference>
<sequence length="233" mass="26001">MQGIDLLAFDADDTLWHNENFFAATQERLISLLAPYAPDGIDLKHRLDDVERRNLAHFGYGVKGFTLSMVETALDVTEGRVPTALISAILELGKEMMAHPVDLLPDVAETLAILSERYRMILVTKGDLFHQESKVARSGLADLFQAIEIVSEKDAPTYARVLRRQKVEPESCLMIGNSVKSDILPVLALGGWAAHVPYEIDWTLEAAVLPDNHPRLLRLDRVSDLLSILPHTR</sequence>
<dbReference type="PANTHER" id="PTHR43316">
    <property type="entry name" value="HYDROLASE, HALOACID DELAHOGENASE-RELATED"/>
    <property type="match status" value="1"/>
</dbReference>
<dbReference type="InterPro" id="IPR051540">
    <property type="entry name" value="S-2-haloacid_dehalogenase"/>
</dbReference>
<comment type="caution">
    <text evidence="2">The sequence shown here is derived from an EMBL/GenBank/DDBJ whole genome shotgun (WGS) entry which is preliminary data.</text>
</comment>
<organism evidence="2 3">
    <name type="scientific">Lacibacterium aquatile</name>
    <dbReference type="NCBI Taxonomy" id="1168082"/>
    <lineage>
        <taxon>Bacteria</taxon>
        <taxon>Pseudomonadati</taxon>
        <taxon>Pseudomonadota</taxon>
        <taxon>Alphaproteobacteria</taxon>
        <taxon>Rhodospirillales</taxon>
        <taxon>Rhodospirillaceae</taxon>
    </lineage>
</organism>
<evidence type="ECO:0000313" key="3">
    <source>
        <dbReference type="Proteomes" id="UP001597295"/>
    </source>
</evidence>
<proteinExistence type="predicted"/>
<dbReference type="GO" id="GO:0016787">
    <property type="term" value="F:hydrolase activity"/>
    <property type="evidence" value="ECO:0007669"/>
    <property type="project" value="UniProtKB-KW"/>
</dbReference>
<accession>A0ABW5DMS8</accession>
<name>A0ABW5DMS8_9PROT</name>
<evidence type="ECO:0000313" key="2">
    <source>
        <dbReference type="EMBL" id="MFD2261840.1"/>
    </source>
</evidence>
<keyword evidence="3" id="KW-1185">Reference proteome</keyword>
<dbReference type="InterPro" id="IPR023214">
    <property type="entry name" value="HAD_sf"/>
</dbReference>
<protein>
    <submittedName>
        <fullName evidence="2">HAD family hydrolase</fullName>
    </submittedName>
</protein>
<dbReference type="Gene3D" id="3.40.50.1000">
    <property type="entry name" value="HAD superfamily/HAD-like"/>
    <property type="match status" value="1"/>
</dbReference>
<reference evidence="3" key="1">
    <citation type="journal article" date="2019" name="Int. J. Syst. Evol. Microbiol.">
        <title>The Global Catalogue of Microorganisms (GCM) 10K type strain sequencing project: providing services to taxonomists for standard genome sequencing and annotation.</title>
        <authorList>
            <consortium name="The Broad Institute Genomics Platform"/>
            <consortium name="The Broad Institute Genome Sequencing Center for Infectious Disease"/>
            <person name="Wu L."/>
            <person name="Ma J."/>
        </authorList>
    </citation>
    <scope>NUCLEOTIDE SEQUENCE [LARGE SCALE GENOMIC DNA]</scope>
    <source>
        <strain evidence="3">CGMCC 1.19062</strain>
    </source>
</reference>
<dbReference type="Pfam" id="PF00702">
    <property type="entry name" value="Hydrolase"/>
    <property type="match status" value="1"/>
</dbReference>
<evidence type="ECO:0000256" key="1">
    <source>
        <dbReference type="ARBA" id="ARBA00022801"/>
    </source>
</evidence>
<dbReference type="Gene3D" id="1.10.150.240">
    <property type="entry name" value="Putative phosphatase, domain 2"/>
    <property type="match status" value="1"/>
</dbReference>
<gene>
    <name evidence="2" type="ORF">ACFSM5_03005</name>
</gene>